<gene>
    <name evidence="2" type="ORF">CTRI78_v006021</name>
</gene>
<accession>A0A4R8RK32</accession>
<reference evidence="2 3" key="1">
    <citation type="submission" date="2018-12" db="EMBL/GenBank/DDBJ databases">
        <title>Genome sequence and assembly of Colletotrichum trifolii.</title>
        <authorList>
            <person name="Gan P."/>
            <person name="Shirasu K."/>
        </authorList>
    </citation>
    <scope>NUCLEOTIDE SEQUENCE [LARGE SCALE GENOMIC DNA]</scope>
    <source>
        <strain evidence="2 3">543-2</strain>
    </source>
</reference>
<evidence type="ECO:0000313" key="2">
    <source>
        <dbReference type="EMBL" id="TDZ54763.1"/>
    </source>
</evidence>
<dbReference type="Proteomes" id="UP000295703">
    <property type="component" value="Unassembled WGS sequence"/>
</dbReference>
<protein>
    <submittedName>
        <fullName evidence="2">Uncharacterized protein</fullName>
    </submittedName>
</protein>
<feature type="compositionally biased region" description="Low complexity" evidence="1">
    <location>
        <begin position="250"/>
        <end position="260"/>
    </location>
</feature>
<feature type="region of interest" description="Disordered" evidence="1">
    <location>
        <begin position="244"/>
        <end position="266"/>
    </location>
</feature>
<keyword evidence="3" id="KW-1185">Reference proteome</keyword>
<sequence>MSLSLIEGSRCLYSQELAGYSCTLSLPTAGRACFRALECPYELPQSASLGNEAPVRARQTVGSMRLGWGFADMRSGPRSCLDPLRQEERHGAMTPKRHRRHGLIPRLPHPAAALPSCAVAFETDETIPGALIPYHRGKIDCQFILEGGRDACEAWDPWDPCPTCVHSTKWYYQPWRAESYDRHLGTLPINPKPYVLVGDRKPQLGRCHFLLFRRVPCISEQPPCRPPLNHPCPQLTGEARPLRTASLEEPSSSPSSVPQPHLLRLPSSQYSNGSNVRHQQNQRYLCLFSSLQFHCIWGSLRPNTSRLAVTVPSSATSTDTPRLLVRLTVQDQDQEYLDWTGLANGTPKSCLTRTVPCRTLPYTISPA</sequence>
<name>A0A4R8RK32_COLTR</name>
<proteinExistence type="predicted"/>
<evidence type="ECO:0000256" key="1">
    <source>
        <dbReference type="SAM" id="MobiDB-lite"/>
    </source>
</evidence>
<dbReference type="EMBL" id="RYZW01000053">
    <property type="protein sequence ID" value="TDZ54763.1"/>
    <property type="molecule type" value="Genomic_DNA"/>
</dbReference>
<organism evidence="2 3">
    <name type="scientific">Colletotrichum trifolii</name>
    <dbReference type="NCBI Taxonomy" id="5466"/>
    <lineage>
        <taxon>Eukaryota</taxon>
        <taxon>Fungi</taxon>
        <taxon>Dikarya</taxon>
        <taxon>Ascomycota</taxon>
        <taxon>Pezizomycotina</taxon>
        <taxon>Sordariomycetes</taxon>
        <taxon>Hypocreomycetidae</taxon>
        <taxon>Glomerellales</taxon>
        <taxon>Glomerellaceae</taxon>
        <taxon>Colletotrichum</taxon>
        <taxon>Colletotrichum orbiculare species complex</taxon>
    </lineage>
</organism>
<comment type="caution">
    <text evidence="2">The sequence shown here is derived from an EMBL/GenBank/DDBJ whole genome shotgun (WGS) entry which is preliminary data.</text>
</comment>
<evidence type="ECO:0000313" key="3">
    <source>
        <dbReference type="Proteomes" id="UP000295703"/>
    </source>
</evidence>
<dbReference type="AlphaFoldDB" id="A0A4R8RK32"/>